<gene>
    <name evidence="1" type="ORF">BST20_01850</name>
</gene>
<evidence type="ECO:0008006" key="3">
    <source>
        <dbReference type="Google" id="ProtNLM"/>
    </source>
</evidence>
<proteinExistence type="predicted"/>
<accession>A0AA91M051</accession>
<dbReference type="EMBL" id="MVHM01000001">
    <property type="protein sequence ID" value="ORA40916.1"/>
    <property type="molecule type" value="Genomic_DNA"/>
</dbReference>
<evidence type="ECO:0000313" key="2">
    <source>
        <dbReference type="Proteomes" id="UP000192441"/>
    </source>
</evidence>
<dbReference type="InterPro" id="IPR035069">
    <property type="entry name" value="TTHA1013/TTHA0281-like"/>
</dbReference>
<dbReference type="AlphaFoldDB" id="A0AA91M051"/>
<sequence>MAAEMTYSVHVTREGDAWLADVPAVAGAHTFAHSLAGLAKSVREVIILMDDLPDDADVELDFHYDVDDESVLDAERLRRMREEIERQEAELVSETGRVASALSRKYSVRDTAAMLGVTAGRVSQLANAGK</sequence>
<evidence type="ECO:0000313" key="1">
    <source>
        <dbReference type="EMBL" id="ORA40916.1"/>
    </source>
</evidence>
<organism evidence="1 2">
    <name type="scientific">Mycobacterium branderi</name>
    <dbReference type="NCBI Taxonomy" id="43348"/>
    <lineage>
        <taxon>Bacteria</taxon>
        <taxon>Bacillati</taxon>
        <taxon>Actinomycetota</taxon>
        <taxon>Actinomycetes</taxon>
        <taxon>Mycobacteriales</taxon>
        <taxon>Mycobacteriaceae</taxon>
        <taxon>Mycobacterium</taxon>
    </lineage>
</organism>
<dbReference type="SUPFAM" id="SSF143100">
    <property type="entry name" value="TTHA1013/TTHA0281-like"/>
    <property type="match status" value="1"/>
</dbReference>
<dbReference type="Proteomes" id="UP000192441">
    <property type="component" value="Unassembled WGS sequence"/>
</dbReference>
<protein>
    <recommendedName>
        <fullName evidence="3">Antitoxin HicB</fullName>
    </recommendedName>
</protein>
<reference evidence="1 2" key="1">
    <citation type="submission" date="2016-12" db="EMBL/GenBank/DDBJ databases">
        <title>The new phylogeny of genus Mycobacterium.</title>
        <authorList>
            <person name="Tortoli E."/>
            <person name="Trovato A."/>
            <person name="Cirillo D.M."/>
        </authorList>
    </citation>
    <scope>NUCLEOTIDE SEQUENCE [LARGE SCALE GENOMIC DNA]</scope>
    <source>
        <strain evidence="1 2">DSM 44624</strain>
    </source>
</reference>
<comment type="caution">
    <text evidence="1">The sequence shown here is derived from an EMBL/GenBank/DDBJ whole genome shotgun (WGS) entry which is preliminary data.</text>
</comment>
<name>A0AA91M051_9MYCO</name>